<protein>
    <recommendedName>
        <fullName evidence="3">SMI1/KNR4 family protein</fullName>
    </recommendedName>
</protein>
<keyword evidence="2" id="KW-1185">Reference proteome</keyword>
<dbReference type="RefSeq" id="WP_382374933.1">
    <property type="nucleotide sequence ID" value="NZ_JBHRZI010000015.1"/>
</dbReference>
<name>A0ABV8BW48_9PSEU</name>
<dbReference type="Proteomes" id="UP001595690">
    <property type="component" value="Unassembled WGS sequence"/>
</dbReference>
<sequence length="178" mass="20134">MSWGEIENWVRQNAPALHAAFLPPADVRIAGLPPDLAAWWQVFGGVNRAALQDDSPLIPVYWHPLGPDAALRQRETCLRTHAGWSPEWLPIAADCFGEEDVLFVDLREGLTHGNVVMYEHGHGRYSGPEWTSVAAMLEHVLQMLRNNTDPVYRLLVFEDGHIDWDVRPTLTPDSRPLR</sequence>
<evidence type="ECO:0000313" key="1">
    <source>
        <dbReference type="EMBL" id="MFC3893974.1"/>
    </source>
</evidence>
<reference evidence="2" key="1">
    <citation type="journal article" date="2019" name="Int. J. Syst. Evol. Microbiol.">
        <title>The Global Catalogue of Microorganisms (GCM) 10K type strain sequencing project: providing services to taxonomists for standard genome sequencing and annotation.</title>
        <authorList>
            <consortium name="The Broad Institute Genomics Platform"/>
            <consortium name="The Broad Institute Genome Sequencing Center for Infectious Disease"/>
            <person name="Wu L."/>
            <person name="Ma J."/>
        </authorList>
    </citation>
    <scope>NUCLEOTIDE SEQUENCE [LARGE SCALE GENOMIC DNA]</scope>
    <source>
        <strain evidence="2">CGMCC 4.7405</strain>
    </source>
</reference>
<dbReference type="SUPFAM" id="SSF160631">
    <property type="entry name" value="SMI1/KNR4-like"/>
    <property type="match status" value="1"/>
</dbReference>
<dbReference type="EMBL" id="JBHRZI010000015">
    <property type="protein sequence ID" value="MFC3893974.1"/>
    <property type="molecule type" value="Genomic_DNA"/>
</dbReference>
<evidence type="ECO:0008006" key="3">
    <source>
        <dbReference type="Google" id="ProtNLM"/>
    </source>
</evidence>
<comment type="caution">
    <text evidence="1">The sequence shown here is derived from an EMBL/GenBank/DDBJ whole genome shotgun (WGS) entry which is preliminary data.</text>
</comment>
<gene>
    <name evidence="1" type="ORF">ACFOWZ_21055</name>
</gene>
<accession>A0ABV8BW48</accession>
<organism evidence="1 2">
    <name type="scientific">Lentzea rhizosphaerae</name>
    <dbReference type="NCBI Taxonomy" id="2041025"/>
    <lineage>
        <taxon>Bacteria</taxon>
        <taxon>Bacillati</taxon>
        <taxon>Actinomycetota</taxon>
        <taxon>Actinomycetes</taxon>
        <taxon>Pseudonocardiales</taxon>
        <taxon>Pseudonocardiaceae</taxon>
        <taxon>Lentzea</taxon>
    </lineage>
</organism>
<proteinExistence type="predicted"/>
<evidence type="ECO:0000313" key="2">
    <source>
        <dbReference type="Proteomes" id="UP001595690"/>
    </source>
</evidence>
<dbReference type="InterPro" id="IPR037883">
    <property type="entry name" value="Knr4/Smi1-like_sf"/>
</dbReference>